<proteinExistence type="predicted"/>
<accession>A0A6B2LKF7</accession>
<dbReference type="PROSITE" id="PS50097">
    <property type="entry name" value="BTB"/>
    <property type="match status" value="1"/>
</dbReference>
<evidence type="ECO:0000259" key="1">
    <source>
        <dbReference type="PROSITE" id="PS50097"/>
    </source>
</evidence>
<dbReference type="InterPro" id="IPR011333">
    <property type="entry name" value="SKP1/BTB/POZ_sf"/>
</dbReference>
<dbReference type="InterPro" id="IPR000210">
    <property type="entry name" value="BTB/POZ_dom"/>
</dbReference>
<dbReference type="AlphaFoldDB" id="A0A6B2LKF7"/>
<dbReference type="SUPFAM" id="SSF54695">
    <property type="entry name" value="POZ domain"/>
    <property type="match status" value="1"/>
</dbReference>
<protein>
    <recommendedName>
        <fullName evidence="1">BTB domain-containing protein</fullName>
    </recommendedName>
</protein>
<reference evidence="2" key="1">
    <citation type="journal article" date="2020" name="J. Eukaryot. Microbiol.">
        <title>De novo Sequencing, Assembly and Annotation of the Transcriptome for the Free-Living Testate Amoeba Arcella intermedia.</title>
        <authorList>
            <person name="Ribeiro G.M."/>
            <person name="Porfirio-Sousa A.L."/>
            <person name="Maurer-Alcala X.X."/>
            <person name="Katz L.A."/>
            <person name="Lahr D.J.G."/>
        </authorList>
    </citation>
    <scope>NUCLEOTIDE SEQUENCE</scope>
</reference>
<sequence length="182" mass="21080">MILNETALSDITLSVGNTKYPAHQQLLFCRSSYFKTMLQSGFKESHSNNLMVNIKETSPAIFYQVLKHIYTDEVDLNNENWQGLFDASLMFGIEGLTRTVERFLIQNTTIDNVVSLFTLCKEYPLPYLNDKLKYVIGYYFPLIIQTKSFKALNQNVQQELSKLKIEGTWRIEQGKKENCSLQ</sequence>
<feature type="domain" description="BTB" evidence="1">
    <location>
        <begin position="9"/>
        <end position="78"/>
    </location>
</feature>
<dbReference type="Gene3D" id="3.30.710.10">
    <property type="entry name" value="Potassium Channel Kv1.1, Chain A"/>
    <property type="match status" value="1"/>
</dbReference>
<name>A0A6B2LKF7_9EUKA</name>
<dbReference type="EMBL" id="GIBP01008331">
    <property type="protein sequence ID" value="NDV37300.1"/>
    <property type="molecule type" value="Transcribed_RNA"/>
</dbReference>
<organism evidence="2">
    <name type="scientific">Arcella intermedia</name>
    <dbReference type="NCBI Taxonomy" id="1963864"/>
    <lineage>
        <taxon>Eukaryota</taxon>
        <taxon>Amoebozoa</taxon>
        <taxon>Tubulinea</taxon>
        <taxon>Elardia</taxon>
        <taxon>Arcellinida</taxon>
        <taxon>Sphaerothecina</taxon>
        <taxon>Arcellidae</taxon>
        <taxon>Arcella</taxon>
    </lineage>
</organism>
<dbReference type="PANTHER" id="PTHR24413">
    <property type="entry name" value="SPECKLE-TYPE POZ PROTEIN"/>
    <property type="match status" value="1"/>
</dbReference>
<evidence type="ECO:0000313" key="2">
    <source>
        <dbReference type="EMBL" id="NDV37300.1"/>
    </source>
</evidence>
<dbReference type="SMART" id="SM00225">
    <property type="entry name" value="BTB"/>
    <property type="match status" value="1"/>
</dbReference>
<dbReference type="CDD" id="cd18186">
    <property type="entry name" value="BTB_POZ_ZBTB_KLHL-like"/>
    <property type="match status" value="1"/>
</dbReference>
<dbReference type="Pfam" id="PF00651">
    <property type="entry name" value="BTB"/>
    <property type="match status" value="1"/>
</dbReference>